<dbReference type="Proteomes" id="UP000821853">
    <property type="component" value="Chromosome 1"/>
</dbReference>
<comment type="caution">
    <text evidence="4">The sequence shown here is derived from an EMBL/GenBank/DDBJ whole genome shotgun (WGS) entry which is preliminary data.</text>
</comment>
<dbReference type="AlphaFoldDB" id="A0A9J6FHV2"/>
<feature type="region of interest" description="Disordered" evidence="2">
    <location>
        <begin position="276"/>
        <end position="332"/>
    </location>
</feature>
<keyword evidence="1" id="KW-0862">Zinc</keyword>
<evidence type="ECO:0000313" key="4">
    <source>
        <dbReference type="EMBL" id="KAH9361468.1"/>
    </source>
</evidence>
<dbReference type="InterPro" id="IPR001878">
    <property type="entry name" value="Znf_CCHC"/>
</dbReference>
<dbReference type="GO" id="GO:0003676">
    <property type="term" value="F:nucleic acid binding"/>
    <property type="evidence" value="ECO:0007669"/>
    <property type="project" value="InterPro"/>
</dbReference>
<dbReference type="GO" id="GO:0008270">
    <property type="term" value="F:zinc ion binding"/>
    <property type="evidence" value="ECO:0007669"/>
    <property type="project" value="UniProtKB-KW"/>
</dbReference>
<keyword evidence="5" id="KW-1185">Reference proteome</keyword>
<accession>A0A9J6FHV2</accession>
<evidence type="ECO:0000259" key="3">
    <source>
        <dbReference type="PROSITE" id="PS50158"/>
    </source>
</evidence>
<evidence type="ECO:0000256" key="1">
    <source>
        <dbReference type="PROSITE-ProRule" id="PRU00047"/>
    </source>
</evidence>
<dbReference type="VEuPathDB" id="VectorBase:HLOH_043242"/>
<keyword evidence="1" id="KW-0479">Metal-binding</keyword>
<feature type="region of interest" description="Disordered" evidence="2">
    <location>
        <begin position="1"/>
        <end position="40"/>
    </location>
</feature>
<name>A0A9J6FHV2_HAELO</name>
<dbReference type="EMBL" id="JABSTR010000001">
    <property type="protein sequence ID" value="KAH9361468.1"/>
    <property type="molecule type" value="Genomic_DNA"/>
</dbReference>
<evidence type="ECO:0000313" key="5">
    <source>
        <dbReference type="Proteomes" id="UP000821853"/>
    </source>
</evidence>
<gene>
    <name evidence="4" type="ORF">HPB48_004589</name>
</gene>
<feature type="compositionally biased region" description="Polar residues" evidence="2">
    <location>
        <begin position="1"/>
        <end position="16"/>
    </location>
</feature>
<feature type="compositionally biased region" description="Basic residues" evidence="2">
    <location>
        <begin position="322"/>
        <end position="332"/>
    </location>
</feature>
<protein>
    <recommendedName>
        <fullName evidence="3">CCHC-type domain-containing protein</fullName>
    </recommendedName>
</protein>
<organism evidence="4 5">
    <name type="scientific">Haemaphysalis longicornis</name>
    <name type="common">Bush tick</name>
    <dbReference type="NCBI Taxonomy" id="44386"/>
    <lineage>
        <taxon>Eukaryota</taxon>
        <taxon>Metazoa</taxon>
        <taxon>Ecdysozoa</taxon>
        <taxon>Arthropoda</taxon>
        <taxon>Chelicerata</taxon>
        <taxon>Arachnida</taxon>
        <taxon>Acari</taxon>
        <taxon>Parasitiformes</taxon>
        <taxon>Ixodida</taxon>
        <taxon>Ixodoidea</taxon>
        <taxon>Ixodidae</taxon>
        <taxon>Haemaphysalinae</taxon>
        <taxon>Haemaphysalis</taxon>
    </lineage>
</organism>
<feature type="compositionally biased region" description="Pro residues" evidence="2">
    <location>
        <begin position="304"/>
        <end position="318"/>
    </location>
</feature>
<evidence type="ECO:0000256" key="2">
    <source>
        <dbReference type="SAM" id="MobiDB-lite"/>
    </source>
</evidence>
<proteinExistence type="predicted"/>
<sequence>MTRGNKCSSPPSTQETPAADQPLPDTPAPRKPTRPKLPANDYKIIIRPRASLRIDACTARQLATSIQQASNIPIQVFCSEVTTFPQPAQNLITLSTPNEACADALRKLTNIHLGTTDYEITTYLKHPPGTCRGIIQGIDSGTCPEKLLTLITTTGPQILEARMLGMSDTATITFDGPHVRVYGTLVRCKPYRNTYQCCVRCGELGHRSDVCPSPRPSIFPQCHTPDPAPDHSCRPQCKLYGLEHLTASKECRRKLRPPPPLAHVCICQQTQELRHPALSTTRRPPPLKPDSQRKSQVSWSCVAAPPPRLPLQPSPHPFIPIRKQRQLHSKTP</sequence>
<dbReference type="PROSITE" id="PS50158">
    <property type="entry name" value="ZF_CCHC"/>
    <property type="match status" value="1"/>
</dbReference>
<reference evidence="4 5" key="1">
    <citation type="journal article" date="2020" name="Cell">
        <title>Large-Scale Comparative Analyses of Tick Genomes Elucidate Their Genetic Diversity and Vector Capacities.</title>
        <authorList>
            <consortium name="Tick Genome and Microbiome Consortium (TIGMIC)"/>
            <person name="Jia N."/>
            <person name="Wang J."/>
            <person name="Shi W."/>
            <person name="Du L."/>
            <person name="Sun Y."/>
            <person name="Zhan W."/>
            <person name="Jiang J.F."/>
            <person name="Wang Q."/>
            <person name="Zhang B."/>
            <person name="Ji P."/>
            <person name="Bell-Sakyi L."/>
            <person name="Cui X.M."/>
            <person name="Yuan T.T."/>
            <person name="Jiang B.G."/>
            <person name="Yang W.F."/>
            <person name="Lam T.T."/>
            <person name="Chang Q.C."/>
            <person name="Ding S.J."/>
            <person name="Wang X.J."/>
            <person name="Zhu J.G."/>
            <person name="Ruan X.D."/>
            <person name="Zhao L."/>
            <person name="Wei J.T."/>
            <person name="Ye R.Z."/>
            <person name="Que T.C."/>
            <person name="Du C.H."/>
            <person name="Zhou Y.H."/>
            <person name="Cheng J.X."/>
            <person name="Dai P.F."/>
            <person name="Guo W.B."/>
            <person name="Han X.H."/>
            <person name="Huang E.J."/>
            <person name="Li L.F."/>
            <person name="Wei W."/>
            <person name="Gao Y.C."/>
            <person name="Liu J.Z."/>
            <person name="Shao H.Z."/>
            <person name="Wang X."/>
            <person name="Wang C.C."/>
            <person name="Yang T.C."/>
            <person name="Huo Q.B."/>
            <person name="Li W."/>
            <person name="Chen H.Y."/>
            <person name="Chen S.E."/>
            <person name="Zhou L.G."/>
            <person name="Ni X.B."/>
            <person name="Tian J.H."/>
            <person name="Sheng Y."/>
            <person name="Liu T."/>
            <person name="Pan Y.S."/>
            <person name="Xia L.Y."/>
            <person name="Li J."/>
            <person name="Zhao F."/>
            <person name="Cao W.C."/>
        </authorList>
    </citation>
    <scope>NUCLEOTIDE SEQUENCE [LARGE SCALE GENOMIC DNA]</scope>
    <source>
        <strain evidence="4">HaeL-2018</strain>
    </source>
</reference>
<keyword evidence="1" id="KW-0863">Zinc-finger</keyword>
<feature type="domain" description="CCHC-type" evidence="3">
    <location>
        <begin position="198"/>
        <end position="213"/>
    </location>
</feature>